<keyword evidence="3" id="KW-1185">Reference proteome</keyword>
<feature type="compositionally biased region" description="Polar residues" evidence="1">
    <location>
        <begin position="230"/>
        <end position="239"/>
    </location>
</feature>
<feature type="compositionally biased region" description="Polar residues" evidence="1">
    <location>
        <begin position="122"/>
        <end position="132"/>
    </location>
</feature>
<proteinExistence type="predicted"/>
<protein>
    <submittedName>
        <fullName evidence="2">Uncharacterized protein</fullName>
    </submittedName>
</protein>
<name>A0A8H7UXI4_9FUNG</name>
<reference evidence="2" key="1">
    <citation type="submission" date="2020-12" db="EMBL/GenBank/DDBJ databases">
        <title>Metabolic potential, ecology and presence of endohyphal bacteria is reflected in genomic diversity of Mucoromycotina.</title>
        <authorList>
            <person name="Muszewska A."/>
            <person name="Okrasinska A."/>
            <person name="Steczkiewicz K."/>
            <person name="Drgas O."/>
            <person name="Orlowska M."/>
            <person name="Perlinska-Lenart U."/>
            <person name="Aleksandrzak-Piekarczyk T."/>
            <person name="Szatraj K."/>
            <person name="Zielenkiewicz U."/>
            <person name="Pilsyk S."/>
            <person name="Malc E."/>
            <person name="Mieczkowski P."/>
            <person name="Kruszewska J.S."/>
            <person name="Biernat P."/>
            <person name="Pawlowska J."/>
        </authorList>
    </citation>
    <scope>NUCLEOTIDE SEQUENCE</scope>
    <source>
        <strain evidence="2">CBS 226.32</strain>
    </source>
</reference>
<evidence type="ECO:0000313" key="2">
    <source>
        <dbReference type="EMBL" id="KAG2199415.1"/>
    </source>
</evidence>
<gene>
    <name evidence="2" type="ORF">INT46_009252</name>
</gene>
<feature type="region of interest" description="Disordered" evidence="1">
    <location>
        <begin position="122"/>
        <end position="161"/>
    </location>
</feature>
<dbReference type="AlphaFoldDB" id="A0A8H7UXI4"/>
<feature type="compositionally biased region" description="Low complexity" evidence="1">
    <location>
        <begin position="270"/>
        <end position="284"/>
    </location>
</feature>
<organism evidence="2 3">
    <name type="scientific">Mucor plumbeus</name>
    <dbReference type="NCBI Taxonomy" id="97098"/>
    <lineage>
        <taxon>Eukaryota</taxon>
        <taxon>Fungi</taxon>
        <taxon>Fungi incertae sedis</taxon>
        <taxon>Mucoromycota</taxon>
        <taxon>Mucoromycotina</taxon>
        <taxon>Mucoromycetes</taxon>
        <taxon>Mucorales</taxon>
        <taxon>Mucorineae</taxon>
        <taxon>Mucoraceae</taxon>
        <taxon>Mucor</taxon>
    </lineage>
</organism>
<feature type="compositionally biased region" description="Low complexity" evidence="1">
    <location>
        <begin position="151"/>
        <end position="161"/>
    </location>
</feature>
<dbReference type="EMBL" id="JAEPRC010000352">
    <property type="protein sequence ID" value="KAG2199415.1"/>
    <property type="molecule type" value="Genomic_DNA"/>
</dbReference>
<feature type="region of interest" description="Disordered" evidence="1">
    <location>
        <begin position="229"/>
        <end position="286"/>
    </location>
</feature>
<accession>A0A8H7UXI4</accession>
<dbReference type="OrthoDB" id="2284447at2759"/>
<sequence>MSSDNTCTRSKKDNISSLPVAVLLSKSRSKASQQPNIPAINYAISNNNSISNDELLKSLKQCIETALEPLNQRIIDIEKAMFDRTSSIAAQISTVSINQETLHDNLLTIIDKLDELQSENQSIYTTDSNESLHSIDIPSKRSSRNNRDALSTCSTETSESFSNFELPEEASFINEEKDGDESVNTEPPKAMFNFGLPKGASFSSRLNRNDEFSHIELSKATFDSYVSDANLPSTNQVGTARTFDVPDEDKKVNKNRQNKQTKQSMRASDSVPVSTPTSSQVQTPALAAAPVMPLISATSPTTEEDKSSHRHRTPKCKNFTYIYLNHGYRQLNRDIRSNLRTLGLSSNKIVDANSPVSKVIAILLPDDYLQEAIDILKTNNIQILLNFDPLDPNNLGDPKFRNLPLEERTEIIRRFHTNQMQRALNNMKNTVKYDVALGFEKRGWIDKETVRKIAQELSTAPKSKSNRNRGGRS</sequence>
<evidence type="ECO:0000256" key="1">
    <source>
        <dbReference type="SAM" id="MobiDB-lite"/>
    </source>
</evidence>
<dbReference type="Proteomes" id="UP000650833">
    <property type="component" value="Unassembled WGS sequence"/>
</dbReference>
<comment type="caution">
    <text evidence="2">The sequence shown here is derived from an EMBL/GenBank/DDBJ whole genome shotgun (WGS) entry which is preliminary data.</text>
</comment>
<evidence type="ECO:0000313" key="3">
    <source>
        <dbReference type="Proteomes" id="UP000650833"/>
    </source>
</evidence>